<evidence type="ECO:0000256" key="2">
    <source>
        <dbReference type="PROSITE-ProRule" id="PRU00285"/>
    </source>
</evidence>
<reference evidence="7" key="1">
    <citation type="journal article" date="2020" name="PLoS Negl. Trop. Dis.">
        <title>High-quality nuclear genome for Sarcoptes scabiei-A critical resource for a neglected parasite.</title>
        <authorList>
            <person name="Korhonen P.K."/>
            <person name="Gasser R.B."/>
            <person name="Ma G."/>
            <person name="Wang T."/>
            <person name="Stroehlein A.J."/>
            <person name="Young N.D."/>
            <person name="Ang C.S."/>
            <person name="Fernando D.D."/>
            <person name="Lu H.C."/>
            <person name="Taylor S."/>
            <person name="Reynolds S.L."/>
            <person name="Mofiz E."/>
            <person name="Najaraj S.H."/>
            <person name="Gowda H."/>
            <person name="Madugundu A."/>
            <person name="Renuse S."/>
            <person name="Holt D."/>
            <person name="Pandey A."/>
            <person name="Papenfuss A.T."/>
            <person name="Fischer K."/>
        </authorList>
    </citation>
    <scope>NUCLEOTIDE SEQUENCE [LARGE SCALE GENOMIC DNA]</scope>
</reference>
<dbReference type="EnsemblMetazoa" id="SSS_8484s_mrna">
    <property type="protein sequence ID" value="KAF7491144.1"/>
    <property type="gene ID" value="SSS_8484"/>
</dbReference>
<dbReference type="GO" id="GO:0005737">
    <property type="term" value="C:cytoplasm"/>
    <property type="evidence" value="ECO:0007669"/>
    <property type="project" value="TreeGrafter"/>
</dbReference>
<accession>A0A834VDG1</accession>
<feature type="domain" description="SHSP" evidence="4">
    <location>
        <begin position="72"/>
        <end position="181"/>
    </location>
</feature>
<dbReference type="SUPFAM" id="SSF49764">
    <property type="entry name" value="HSP20-like chaperones"/>
    <property type="match status" value="1"/>
</dbReference>
<evidence type="ECO:0000313" key="6">
    <source>
        <dbReference type="EnsemblMetazoa" id="KAF7491144.1"/>
    </source>
</evidence>
<dbReference type="PANTHER" id="PTHR45640:SF13">
    <property type="entry name" value="HEAT SHOCK PROTEIN 22-RELATED"/>
    <property type="match status" value="1"/>
</dbReference>
<dbReference type="PANTHER" id="PTHR45640">
    <property type="entry name" value="HEAT SHOCK PROTEIN HSP-12.2-RELATED"/>
    <property type="match status" value="1"/>
</dbReference>
<keyword evidence="1" id="KW-0346">Stress response</keyword>
<evidence type="ECO:0000256" key="1">
    <source>
        <dbReference type="ARBA" id="ARBA00023016"/>
    </source>
</evidence>
<evidence type="ECO:0000256" key="3">
    <source>
        <dbReference type="RuleBase" id="RU003616"/>
    </source>
</evidence>
<protein>
    <recommendedName>
        <fullName evidence="4">SHSP domain-containing protein</fullName>
    </recommendedName>
</protein>
<dbReference type="EMBL" id="WVUK01000060">
    <property type="protein sequence ID" value="KAF7491144.1"/>
    <property type="molecule type" value="Genomic_DNA"/>
</dbReference>
<dbReference type="Gene3D" id="2.60.40.790">
    <property type="match status" value="1"/>
</dbReference>
<name>A0A834VDG1_SARSC</name>
<dbReference type="OMA" id="NTEGHER"/>
<dbReference type="InterPro" id="IPR002068">
    <property type="entry name" value="A-crystallin/Hsp20_dom"/>
</dbReference>
<organism evidence="5">
    <name type="scientific">Sarcoptes scabiei</name>
    <name type="common">Itch mite</name>
    <name type="synonym">Acarus scabiei</name>
    <dbReference type="NCBI Taxonomy" id="52283"/>
    <lineage>
        <taxon>Eukaryota</taxon>
        <taxon>Metazoa</taxon>
        <taxon>Ecdysozoa</taxon>
        <taxon>Arthropoda</taxon>
        <taxon>Chelicerata</taxon>
        <taxon>Arachnida</taxon>
        <taxon>Acari</taxon>
        <taxon>Acariformes</taxon>
        <taxon>Sarcoptiformes</taxon>
        <taxon>Astigmata</taxon>
        <taxon>Psoroptidia</taxon>
        <taxon>Sarcoptoidea</taxon>
        <taxon>Sarcoptidae</taxon>
        <taxon>Sarcoptinae</taxon>
        <taxon>Sarcoptes</taxon>
    </lineage>
</organism>
<evidence type="ECO:0000259" key="4">
    <source>
        <dbReference type="PROSITE" id="PS01031"/>
    </source>
</evidence>
<dbReference type="CDD" id="cd06526">
    <property type="entry name" value="metazoan_ACD"/>
    <property type="match status" value="1"/>
</dbReference>
<reference evidence="6" key="3">
    <citation type="submission" date="2022-06" db="UniProtKB">
        <authorList>
            <consortium name="EnsemblMetazoa"/>
        </authorList>
    </citation>
    <scope>IDENTIFICATION</scope>
</reference>
<keyword evidence="7" id="KW-1185">Reference proteome</keyword>
<gene>
    <name evidence="5" type="ORF">SSS_8484</name>
</gene>
<dbReference type="Pfam" id="PF00011">
    <property type="entry name" value="HSP20"/>
    <property type="match status" value="1"/>
</dbReference>
<dbReference type="AlphaFoldDB" id="A0A834VDG1"/>
<dbReference type="PROSITE" id="PS01031">
    <property type="entry name" value="SHSP"/>
    <property type="match status" value="1"/>
</dbReference>
<evidence type="ECO:0000313" key="7">
    <source>
        <dbReference type="Proteomes" id="UP000070412"/>
    </source>
</evidence>
<dbReference type="InterPro" id="IPR008978">
    <property type="entry name" value="HSP20-like_chaperone"/>
</dbReference>
<dbReference type="GO" id="GO:0051082">
    <property type="term" value="F:unfolded protein binding"/>
    <property type="evidence" value="ECO:0007669"/>
    <property type="project" value="TreeGrafter"/>
</dbReference>
<dbReference type="GO" id="GO:0042026">
    <property type="term" value="P:protein refolding"/>
    <property type="evidence" value="ECO:0007669"/>
    <property type="project" value="TreeGrafter"/>
</dbReference>
<dbReference type="Proteomes" id="UP000070412">
    <property type="component" value="Unassembled WGS sequence"/>
</dbReference>
<reference evidence="5" key="2">
    <citation type="submission" date="2020-01" db="EMBL/GenBank/DDBJ databases">
        <authorList>
            <person name="Korhonen P.K.K."/>
            <person name="Guangxu M.G."/>
            <person name="Wang T.W."/>
            <person name="Stroehlein A.J.S."/>
            <person name="Young N.D."/>
            <person name="Ang C.-S.A."/>
            <person name="Fernando D.W.F."/>
            <person name="Lu H.L."/>
            <person name="Taylor S.T."/>
            <person name="Ehtesham M.E.M."/>
            <person name="Najaraj S.H.N."/>
            <person name="Harsha G.H.G."/>
            <person name="Madugundu A.M."/>
            <person name="Renuse S.R."/>
            <person name="Holt D.H."/>
            <person name="Pandey A.P."/>
            <person name="Papenfuss A.P."/>
            <person name="Gasser R.B.G."/>
            <person name="Fischer K.F."/>
        </authorList>
    </citation>
    <scope>NUCLEOTIDE SEQUENCE</scope>
    <source>
        <strain evidence="5">SSS_KF_BRIS2020</strain>
    </source>
</reference>
<dbReference type="OrthoDB" id="1431247at2759"/>
<dbReference type="GO" id="GO:0005634">
    <property type="term" value="C:nucleus"/>
    <property type="evidence" value="ECO:0007669"/>
    <property type="project" value="TreeGrafter"/>
</dbReference>
<proteinExistence type="inferred from homology"/>
<comment type="similarity">
    <text evidence="2 3">Belongs to the small heat shock protein (HSP20) family.</text>
</comment>
<evidence type="ECO:0000313" key="5">
    <source>
        <dbReference type="EMBL" id="KAF7491144.1"/>
    </source>
</evidence>
<sequence length="181" mass="20980">MSSQKLLTLMPMVCKRLARMPNIGLVNQITSKRHFLPSRRGFDPIQDIQRSFDSFFRDLERTFPSFYQLSPLSPLSRSIPMETIENGQRIFKIEIDLPYFKPENINVTVKKGEVIIDAKLEITEGSSKQSKQVNYCYSLPDEVDLDKVRSLLKTDGRLVIEAPLPQLEQQPENREIPIKRE</sequence>
<dbReference type="InterPro" id="IPR001436">
    <property type="entry name" value="Alpha-crystallin/sHSP_animal"/>
</dbReference>
<dbReference type="GO" id="GO:0009408">
    <property type="term" value="P:response to heat"/>
    <property type="evidence" value="ECO:0007669"/>
    <property type="project" value="TreeGrafter"/>
</dbReference>